<feature type="region of interest" description="Disordered" evidence="2">
    <location>
        <begin position="630"/>
        <end position="656"/>
    </location>
</feature>
<dbReference type="GO" id="GO:0019903">
    <property type="term" value="F:protein phosphatase binding"/>
    <property type="evidence" value="ECO:0007669"/>
    <property type="project" value="InterPro"/>
</dbReference>
<feature type="compositionally biased region" description="Low complexity" evidence="2">
    <location>
        <begin position="424"/>
        <end position="437"/>
    </location>
</feature>
<proteinExistence type="inferred from homology"/>
<evidence type="ECO:0000256" key="1">
    <source>
        <dbReference type="ARBA" id="ARBA00006180"/>
    </source>
</evidence>
<name>H3DPF9_TETNG</name>
<dbReference type="Ensembl" id="ENSTNIT00000022647.1">
    <property type="protein sequence ID" value="ENSTNIP00000022408.1"/>
    <property type="gene ID" value="ENSTNIG00000019211.1"/>
</dbReference>
<dbReference type="GeneTree" id="ENSGT00390000009899"/>
<reference evidence="3" key="2">
    <citation type="submission" date="2025-08" db="UniProtKB">
        <authorList>
            <consortium name="Ensembl"/>
        </authorList>
    </citation>
    <scope>IDENTIFICATION</scope>
</reference>
<dbReference type="OMA" id="LAINCDF"/>
<dbReference type="Proteomes" id="UP000007303">
    <property type="component" value="Unassembled WGS sequence"/>
</dbReference>
<organism evidence="3 4">
    <name type="scientific">Tetraodon nigroviridis</name>
    <name type="common">Spotted green pufferfish</name>
    <name type="synonym">Chelonodon nigroviridis</name>
    <dbReference type="NCBI Taxonomy" id="99883"/>
    <lineage>
        <taxon>Eukaryota</taxon>
        <taxon>Metazoa</taxon>
        <taxon>Chordata</taxon>
        <taxon>Craniata</taxon>
        <taxon>Vertebrata</taxon>
        <taxon>Euteleostomi</taxon>
        <taxon>Actinopterygii</taxon>
        <taxon>Neopterygii</taxon>
        <taxon>Teleostei</taxon>
        <taxon>Neoteleostei</taxon>
        <taxon>Acanthomorphata</taxon>
        <taxon>Eupercaria</taxon>
        <taxon>Tetraodontiformes</taxon>
        <taxon>Tetradontoidea</taxon>
        <taxon>Tetraodontidae</taxon>
        <taxon>Tetraodon</taxon>
    </lineage>
</organism>
<feature type="compositionally biased region" description="Acidic residues" evidence="2">
    <location>
        <begin position="632"/>
        <end position="644"/>
    </location>
</feature>
<dbReference type="GO" id="GO:0005829">
    <property type="term" value="C:cytosol"/>
    <property type="evidence" value="ECO:0007669"/>
    <property type="project" value="TreeGrafter"/>
</dbReference>
<evidence type="ECO:0000313" key="4">
    <source>
        <dbReference type="Proteomes" id="UP000007303"/>
    </source>
</evidence>
<dbReference type="HOGENOM" id="CLU_012598_0_0_1"/>
<accession>H3DPF9</accession>
<dbReference type="InParanoid" id="H3DPF9"/>
<sequence length="656" mass="74413">MFWKFDLHTSSHLEALLDKEDVTLSELMDEEDVLQECKAQNRRLLQFLSQDQCMQELVRLITTEPPTGVEEVKRFKYSNIACELLTCDVGEINEKLGNEEPLLESLYAFLEQPSPLNPLLASFFSKTIGNLITRKTEQVLAFLRQKEGFLSLVLKHIDTSAMMDVLLRLISCVEPPLLRLETLTWLNEEKLAQRLIELIHPERDEERQSNASQTLCDIIRLSRDQANQLQELSQPDPLLAVLESQESVEQLLQNMFSAEGTDGCIVSGIQVLLTLLEIRRPVVDGVMDAQGFEKSYTVNSSILLAIQPHLIHFHQLLLQPPKRNPMLTTLGVLEEPFGNTRLHVARLVASLLYTSSSSHAVIAQELCRLNTMDLLLDLFFKYTWNNFLHLQVELCVAAIVRPCAHEMRLPPGSGSQEKPHLDASQEQSSSEASPQPSARQSMTTFVFQLFQQCRLVPRILDAWEENDRIQSAGGMRRGYMGHLTRIANTVVHNLEKGPVHAQISSLISELPEDCRGRWEAFVDQTLSEANRKNAIDLIGTGHPRPSSDDDMESPFPKELTLQQTFSDYQIQQMTANFVDQFGFNDEEFTDHDDSIGATFDRIAEININIDAGQDGANTAVFEACSKERIQPFDDEEEEEEDIWEEKEISFATQTKS</sequence>
<dbReference type="AlphaFoldDB" id="H3DPF9"/>
<evidence type="ECO:0000256" key="2">
    <source>
        <dbReference type="SAM" id="MobiDB-lite"/>
    </source>
</evidence>
<dbReference type="Pfam" id="PF04499">
    <property type="entry name" value="SAPS"/>
    <property type="match status" value="2"/>
</dbReference>
<reference evidence="3" key="3">
    <citation type="submission" date="2025-09" db="UniProtKB">
        <authorList>
            <consortium name="Ensembl"/>
        </authorList>
    </citation>
    <scope>IDENTIFICATION</scope>
</reference>
<evidence type="ECO:0000313" key="3">
    <source>
        <dbReference type="Ensembl" id="ENSTNIP00000022408.1"/>
    </source>
</evidence>
<feature type="region of interest" description="Disordered" evidence="2">
    <location>
        <begin position="410"/>
        <end position="437"/>
    </location>
</feature>
<reference evidence="4" key="1">
    <citation type="journal article" date="2004" name="Nature">
        <title>Genome duplication in the teleost fish Tetraodon nigroviridis reveals the early vertebrate proto-karyotype.</title>
        <authorList>
            <person name="Jaillon O."/>
            <person name="Aury J.-M."/>
            <person name="Brunet F."/>
            <person name="Petit J.-L."/>
            <person name="Stange-Thomann N."/>
            <person name="Mauceli E."/>
            <person name="Bouneau L."/>
            <person name="Fischer C."/>
            <person name="Ozouf-Costaz C."/>
            <person name="Bernot A."/>
            <person name="Nicaud S."/>
            <person name="Jaffe D."/>
            <person name="Fisher S."/>
            <person name="Lutfalla G."/>
            <person name="Dossat C."/>
            <person name="Segurens B."/>
            <person name="Dasilva C."/>
            <person name="Salanoubat M."/>
            <person name="Levy M."/>
            <person name="Boudet N."/>
            <person name="Castellano S."/>
            <person name="Anthouard V."/>
            <person name="Jubin C."/>
            <person name="Castelli V."/>
            <person name="Katinka M."/>
            <person name="Vacherie B."/>
            <person name="Biemont C."/>
            <person name="Skalli Z."/>
            <person name="Cattolico L."/>
            <person name="Poulain J."/>
            <person name="De Berardinis V."/>
            <person name="Cruaud C."/>
            <person name="Duprat S."/>
            <person name="Brottier P."/>
            <person name="Coutanceau J.-P."/>
            <person name="Gouzy J."/>
            <person name="Parra G."/>
            <person name="Lardier G."/>
            <person name="Chapple C."/>
            <person name="McKernan K.J."/>
            <person name="McEwan P."/>
            <person name="Bosak S."/>
            <person name="Kellis M."/>
            <person name="Volff J.-N."/>
            <person name="Guigo R."/>
            <person name="Zody M.C."/>
            <person name="Mesirov J."/>
            <person name="Lindblad-Toh K."/>
            <person name="Birren B."/>
            <person name="Nusbaum C."/>
            <person name="Kahn D."/>
            <person name="Robinson-Rechavi M."/>
            <person name="Laudet V."/>
            <person name="Schachter V."/>
            <person name="Quetier F."/>
            <person name="Saurin W."/>
            <person name="Scarpelli C."/>
            <person name="Wincker P."/>
            <person name="Lander E.S."/>
            <person name="Weissenbach J."/>
            <person name="Roest Crollius H."/>
        </authorList>
    </citation>
    <scope>NUCLEOTIDE SEQUENCE [LARGE SCALE GENOMIC DNA]</scope>
</reference>
<comment type="similarity">
    <text evidence="1">Belongs to the SAPS family.</text>
</comment>
<dbReference type="PANTHER" id="PTHR12634">
    <property type="entry name" value="SIT4 YEAST -ASSOCIATING PROTEIN-RELATED"/>
    <property type="match status" value="1"/>
</dbReference>
<dbReference type="PANTHER" id="PTHR12634:SF15">
    <property type="entry name" value="SERINE_THREONINE-PROTEIN PHOSPHATASE 6 REGULATORY SUBUNIT 2"/>
    <property type="match status" value="1"/>
</dbReference>
<protein>
    <submittedName>
        <fullName evidence="3">Protein phosphatase 6 regulatory subunit 2</fullName>
    </submittedName>
</protein>
<keyword evidence="4" id="KW-1185">Reference proteome</keyword>
<dbReference type="InterPro" id="IPR007587">
    <property type="entry name" value="SAPS"/>
</dbReference>
<dbReference type="STRING" id="99883.ENSTNIP00000022408"/>
<dbReference type="GO" id="GO:0019888">
    <property type="term" value="F:protein phosphatase regulator activity"/>
    <property type="evidence" value="ECO:0007669"/>
    <property type="project" value="TreeGrafter"/>
</dbReference>
<dbReference type="GO" id="GO:0005634">
    <property type="term" value="C:nucleus"/>
    <property type="evidence" value="ECO:0007669"/>
    <property type="project" value="TreeGrafter"/>
</dbReference>